<evidence type="ECO:0000313" key="17">
    <source>
        <dbReference type="Proteomes" id="UP000663854"/>
    </source>
</evidence>
<feature type="binding site" evidence="9">
    <location>
        <position position="62"/>
    </location>
    <ligand>
        <name>Mg(2+)</name>
        <dbReference type="ChEBI" id="CHEBI:18420"/>
    </ligand>
</feature>
<dbReference type="GO" id="GO:0004019">
    <property type="term" value="F:adenylosuccinate synthase activity"/>
    <property type="evidence" value="ECO:0007669"/>
    <property type="project" value="UniProtKB-UniRule"/>
</dbReference>
<reference evidence="12" key="1">
    <citation type="submission" date="2021-02" db="EMBL/GenBank/DDBJ databases">
        <authorList>
            <person name="Nowell W R."/>
        </authorList>
    </citation>
    <scope>NUCLEOTIDE SEQUENCE</scope>
</reference>
<comment type="function">
    <text evidence="11">Plays an important role in the de novo pathway of purine nucleotide biosynthesis.</text>
</comment>
<dbReference type="SMART" id="SM00788">
    <property type="entry name" value="Adenylsucc_synt"/>
    <property type="match status" value="1"/>
</dbReference>
<dbReference type="EMBL" id="CAJOBD010001414">
    <property type="protein sequence ID" value="CAF3797229.1"/>
    <property type="molecule type" value="Genomic_DNA"/>
</dbReference>
<name>A0A813R1S5_9BILA</name>
<dbReference type="UniPathway" id="UPA00075">
    <property type="reaction ID" value="UER00335"/>
</dbReference>
<dbReference type="EMBL" id="CAJNOT010000170">
    <property type="protein sequence ID" value="CAF0876311.1"/>
    <property type="molecule type" value="Genomic_DNA"/>
</dbReference>
<dbReference type="GO" id="GO:0046040">
    <property type="term" value="P:IMP metabolic process"/>
    <property type="evidence" value="ECO:0007669"/>
    <property type="project" value="TreeGrafter"/>
</dbReference>
<comment type="catalytic activity">
    <reaction evidence="8 9 11">
        <text>IMP + L-aspartate + GTP = N(6)-(1,2-dicarboxyethyl)-AMP + GDP + phosphate + 2 H(+)</text>
        <dbReference type="Rhea" id="RHEA:15753"/>
        <dbReference type="ChEBI" id="CHEBI:15378"/>
        <dbReference type="ChEBI" id="CHEBI:29991"/>
        <dbReference type="ChEBI" id="CHEBI:37565"/>
        <dbReference type="ChEBI" id="CHEBI:43474"/>
        <dbReference type="ChEBI" id="CHEBI:57567"/>
        <dbReference type="ChEBI" id="CHEBI:58053"/>
        <dbReference type="ChEBI" id="CHEBI:58189"/>
        <dbReference type="EC" id="6.3.4.4"/>
    </reaction>
</comment>
<dbReference type="Proteomes" id="UP000663864">
    <property type="component" value="Unassembled WGS sequence"/>
</dbReference>
<comment type="subcellular location">
    <subcellularLocation>
        <location evidence="9">Cytoplasm</location>
    </subcellularLocation>
</comment>
<dbReference type="CDD" id="cd03108">
    <property type="entry name" value="AdSS"/>
    <property type="match status" value="1"/>
</dbReference>
<feature type="binding site" evidence="9">
    <location>
        <begin position="435"/>
        <end position="437"/>
    </location>
    <ligand>
        <name>GTP</name>
        <dbReference type="ChEBI" id="CHEBI:37565"/>
    </ligand>
</feature>
<evidence type="ECO:0000256" key="8">
    <source>
        <dbReference type="ARBA" id="ARBA00050432"/>
    </source>
</evidence>
<evidence type="ECO:0000313" key="12">
    <source>
        <dbReference type="EMBL" id="CAF0777179.1"/>
    </source>
</evidence>
<keyword evidence="7 9" id="KW-0342">GTP-binding</keyword>
<comment type="caution">
    <text evidence="12">The sequence shown here is derived from an EMBL/GenBank/DDBJ whole genome shotgun (WGS) entry which is preliminary data.</text>
</comment>
<dbReference type="InterPro" id="IPR042109">
    <property type="entry name" value="Adenylosuccinate_synth_dom1"/>
</dbReference>
<comment type="function">
    <text evidence="9">Plays an important role in the de novo pathway and in the salvage pathway of purine nucleotide biosynthesis. Catalyzes the first commited step in the biosynthesis of AMP from IMP.</text>
</comment>
<dbReference type="FunFam" id="3.90.170.10:FF:000001">
    <property type="entry name" value="Adenylosuccinate synthetase"/>
    <property type="match status" value="1"/>
</dbReference>
<feature type="binding site" evidence="9">
    <location>
        <begin position="320"/>
        <end position="326"/>
    </location>
    <ligand>
        <name>substrate</name>
    </ligand>
</feature>
<dbReference type="Gene3D" id="1.10.300.10">
    <property type="entry name" value="Adenylosuccinate Synthetase, subunit A, domain 2"/>
    <property type="match status" value="1"/>
</dbReference>
<evidence type="ECO:0000313" key="18">
    <source>
        <dbReference type="Proteomes" id="UP000663870"/>
    </source>
</evidence>
<keyword evidence="4 9" id="KW-0547">Nucleotide-binding</keyword>
<feature type="binding site" evidence="9">
    <location>
        <position position="166"/>
    </location>
    <ligand>
        <name>IMP</name>
        <dbReference type="ChEBI" id="CHEBI:58053"/>
        <note>ligand shared between dimeric partners</note>
    </ligand>
</feature>
<keyword evidence="5 9" id="KW-0658">Purine biosynthesis</keyword>
<feature type="binding site" evidence="9">
    <location>
        <position position="324"/>
    </location>
    <ligand>
        <name>IMP</name>
        <dbReference type="ChEBI" id="CHEBI:58053"/>
    </ligand>
</feature>
<feature type="binding site" evidence="9">
    <location>
        <position position="245"/>
    </location>
    <ligand>
        <name>IMP</name>
        <dbReference type="ChEBI" id="CHEBI:58053"/>
    </ligand>
</feature>
<dbReference type="NCBIfam" id="TIGR00184">
    <property type="entry name" value="purA"/>
    <property type="match status" value="1"/>
</dbReference>
<dbReference type="HAMAP" id="MF_00011">
    <property type="entry name" value="Adenylosucc_synth"/>
    <property type="match status" value="1"/>
</dbReference>
<dbReference type="Proteomes" id="UP000663836">
    <property type="component" value="Unassembled WGS sequence"/>
</dbReference>
<feature type="active site" description="Proton donor" evidence="9">
    <location>
        <position position="63"/>
    </location>
</feature>
<dbReference type="Proteomes" id="UP000663870">
    <property type="component" value="Unassembled WGS sequence"/>
</dbReference>
<keyword evidence="9" id="KW-0963">Cytoplasm</keyword>
<proteinExistence type="inferred from homology"/>
<dbReference type="Proteomes" id="UP000663854">
    <property type="component" value="Unassembled WGS sequence"/>
</dbReference>
<keyword evidence="18" id="KW-1185">Reference proteome</keyword>
<evidence type="ECO:0000256" key="9">
    <source>
        <dbReference type="HAMAP-Rule" id="MF_03125"/>
    </source>
</evidence>
<dbReference type="GO" id="GO:0044208">
    <property type="term" value="P:'de novo' AMP biosynthetic process"/>
    <property type="evidence" value="ECO:0007669"/>
    <property type="project" value="UniProtKB-UniRule"/>
</dbReference>
<evidence type="ECO:0000256" key="10">
    <source>
        <dbReference type="PROSITE-ProRule" id="PRU10134"/>
    </source>
</evidence>
<dbReference type="EMBL" id="CAJNOH010000026">
    <property type="protein sequence ID" value="CAF0777179.1"/>
    <property type="molecule type" value="Genomic_DNA"/>
</dbReference>
<protein>
    <recommendedName>
        <fullName evidence="9 11">Adenylosuccinate synthetase</fullName>
        <shortName evidence="9">AMPSase</shortName>
        <shortName evidence="9">AdSS</shortName>
        <ecNumber evidence="9 11">6.3.4.4</ecNumber>
    </recommendedName>
    <alternativeName>
        <fullName evidence="9">IMP--aspartate ligase</fullName>
    </alternativeName>
</protein>
<dbReference type="GO" id="GO:0005525">
    <property type="term" value="F:GTP binding"/>
    <property type="evidence" value="ECO:0007669"/>
    <property type="project" value="UniProtKB-UniRule"/>
</dbReference>
<dbReference type="InterPro" id="IPR042110">
    <property type="entry name" value="Adenylosuccinate_synth_dom2"/>
</dbReference>
<gene>
    <name evidence="16" type="ORF">JBS370_LOCUS15094</name>
    <name evidence="13" type="ORF">JXQ802_LOCUS4574</name>
    <name evidence="14" type="ORF">JXQ802_LOCUS4621</name>
    <name evidence="12" type="ORF">PYM288_LOCUS3425</name>
    <name evidence="15" type="ORF">ZHD862_LOCUS6150</name>
</gene>
<accession>A0A813R1S5</accession>
<evidence type="ECO:0000256" key="1">
    <source>
        <dbReference type="ARBA" id="ARBA00011738"/>
    </source>
</evidence>
<dbReference type="EC" id="6.3.4.4" evidence="9 11"/>
<dbReference type="PROSITE" id="PS00513">
    <property type="entry name" value="ADENYLOSUCCIN_SYN_2"/>
    <property type="match status" value="1"/>
</dbReference>
<dbReference type="PANTHER" id="PTHR11846:SF0">
    <property type="entry name" value="ADENYLOSUCCINATE SYNTHETASE"/>
    <property type="match status" value="1"/>
</dbReference>
<comment type="pathway">
    <text evidence="9 11">Purine metabolism; AMP biosynthesis via de novo pathway; AMP from IMP: step 1/2.</text>
</comment>
<feature type="active site" description="Proton acceptor" evidence="9">
    <location>
        <position position="35"/>
    </location>
</feature>
<dbReference type="Pfam" id="PF00709">
    <property type="entry name" value="Adenylsucc_synt"/>
    <property type="match status" value="1"/>
</dbReference>
<keyword evidence="3 9" id="KW-0479">Metal-binding</keyword>
<dbReference type="Gene3D" id="3.90.170.10">
    <property type="entry name" value="Adenylosuccinate Synthetase, subunit A, domain 3"/>
    <property type="match status" value="1"/>
</dbReference>
<comment type="cofactor">
    <cofactor evidence="9">
        <name>Mg(2+)</name>
        <dbReference type="ChEBI" id="CHEBI:18420"/>
    </cofactor>
    <text evidence="9">Binds 1 Mg(2+) ion per subunit.</text>
</comment>
<feature type="binding site" evidence="9">
    <location>
        <begin position="352"/>
        <end position="354"/>
    </location>
    <ligand>
        <name>GTP</name>
        <dbReference type="ChEBI" id="CHEBI:37565"/>
    </ligand>
</feature>
<evidence type="ECO:0000256" key="2">
    <source>
        <dbReference type="ARBA" id="ARBA00022598"/>
    </source>
</evidence>
<dbReference type="PROSITE" id="PS01266">
    <property type="entry name" value="ADENYLOSUCCIN_SYN_1"/>
    <property type="match status" value="1"/>
</dbReference>
<feature type="binding site" evidence="9">
    <location>
        <position position="326"/>
    </location>
    <ligand>
        <name>GTP</name>
        <dbReference type="ChEBI" id="CHEBI:37565"/>
    </ligand>
</feature>
<evidence type="ECO:0000313" key="14">
    <source>
        <dbReference type="EMBL" id="CAF0808878.1"/>
    </source>
</evidence>
<evidence type="ECO:0000313" key="16">
    <source>
        <dbReference type="EMBL" id="CAF3797229.1"/>
    </source>
</evidence>
<evidence type="ECO:0000256" key="3">
    <source>
        <dbReference type="ARBA" id="ARBA00022723"/>
    </source>
</evidence>
<evidence type="ECO:0000313" key="15">
    <source>
        <dbReference type="EMBL" id="CAF0876311.1"/>
    </source>
</evidence>
<dbReference type="NCBIfam" id="NF002223">
    <property type="entry name" value="PRK01117.1"/>
    <property type="match status" value="1"/>
</dbReference>
<dbReference type="InterPro" id="IPR027417">
    <property type="entry name" value="P-loop_NTPase"/>
</dbReference>
<keyword evidence="2 9" id="KW-0436">Ligase</keyword>
<comment type="subunit">
    <text evidence="1 9">Homodimer.</text>
</comment>
<evidence type="ECO:0000313" key="13">
    <source>
        <dbReference type="EMBL" id="CAF0807887.1"/>
    </source>
</evidence>
<feature type="binding site" evidence="9">
    <location>
        <begin position="35"/>
        <end position="38"/>
    </location>
    <ligand>
        <name>IMP</name>
        <dbReference type="ChEBI" id="CHEBI:58053"/>
    </ligand>
</feature>
<evidence type="ECO:0000256" key="11">
    <source>
        <dbReference type="RuleBase" id="RU000520"/>
    </source>
</evidence>
<feature type="binding site" evidence="9">
    <location>
        <position position="260"/>
    </location>
    <ligand>
        <name>IMP</name>
        <dbReference type="ChEBI" id="CHEBI:58053"/>
    </ligand>
</feature>
<dbReference type="Gene3D" id="3.40.440.10">
    <property type="entry name" value="Adenylosuccinate Synthetase, subunit A, domain 1"/>
    <property type="match status" value="1"/>
</dbReference>
<dbReference type="EMBL" id="CAJNOL010000065">
    <property type="protein sequence ID" value="CAF0807887.1"/>
    <property type="molecule type" value="Genomic_DNA"/>
</dbReference>
<dbReference type="GO" id="GO:0000287">
    <property type="term" value="F:magnesium ion binding"/>
    <property type="evidence" value="ECO:0007669"/>
    <property type="project" value="UniProtKB-UniRule"/>
</dbReference>
<comment type="similarity">
    <text evidence="9 11">Belongs to the adenylosuccinate synthetase family.</text>
</comment>
<feature type="binding site" evidence="9">
    <location>
        <begin position="34"/>
        <end position="40"/>
    </location>
    <ligand>
        <name>GTP</name>
        <dbReference type="ChEBI" id="CHEBI:37565"/>
    </ligand>
</feature>
<dbReference type="InterPro" id="IPR033128">
    <property type="entry name" value="Adenylosuccin_syn_Lys_AS"/>
</dbReference>
<evidence type="ECO:0000256" key="6">
    <source>
        <dbReference type="ARBA" id="ARBA00022842"/>
    </source>
</evidence>
<keyword evidence="6 9" id="KW-0460">Magnesium</keyword>
<evidence type="ECO:0000256" key="4">
    <source>
        <dbReference type="ARBA" id="ARBA00022741"/>
    </source>
</evidence>
<evidence type="ECO:0000256" key="7">
    <source>
        <dbReference type="ARBA" id="ARBA00023134"/>
    </source>
</evidence>
<dbReference type="PANTHER" id="PTHR11846">
    <property type="entry name" value="ADENYLOSUCCINATE SYNTHETASE"/>
    <property type="match status" value="1"/>
</dbReference>
<feature type="binding site" evidence="9">
    <location>
        <position position="35"/>
    </location>
    <ligand>
        <name>Mg(2+)</name>
        <dbReference type="ChEBI" id="CHEBI:18420"/>
    </ligand>
</feature>
<feature type="binding site" evidence="9">
    <location>
        <begin position="60"/>
        <end position="63"/>
    </location>
    <ligand>
        <name>IMP</name>
        <dbReference type="ChEBI" id="CHEBI:58053"/>
    </ligand>
</feature>
<feature type="binding site" evidence="9">
    <location>
        <begin position="62"/>
        <end position="64"/>
    </location>
    <ligand>
        <name>GTP</name>
        <dbReference type="ChEBI" id="CHEBI:37565"/>
    </ligand>
</feature>
<feature type="binding site" evidence="9">
    <location>
        <position position="152"/>
    </location>
    <ligand>
        <name>IMP</name>
        <dbReference type="ChEBI" id="CHEBI:58053"/>
    </ligand>
</feature>
<dbReference type="EMBL" id="CAJNOL010000066">
    <property type="protein sequence ID" value="CAF0808878.1"/>
    <property type="molecule type" value="Genomic_DNA"/>
</dbReference>
<feature type="active site" evidence="10">
    <location>
        <position position="163"/>
    </location>
</feature>
<evidence type="ECO:0000256" key="5">
    <source>
        <dbReference type="ARBA" id="ARBA00022755"/>
    </source>
</evidence>
<dbReference type="AlphaFoldDB" id="A0A813R1S5"/>
<dbReference type="InterPro" id="IPR001114">
    <property type="entry name" value="Adenylosuccinate_synthetase"/>
</dbReference>
<dbReference type="FunFam" id="1.10.300.10:FF:000002">
    <property type="entry name" value="Adenylosuccinate synthetase, chloroplastic"/>
    <property type="match status" value="1"/>
</dbReference>
<organism evidence="12 17">
    <name type="scientific">Rotaria sordida</name>
    <dbReference type="NCBI Taxonomy" id="392033"/>
    <lineage>
        <taxon>Eukaryota</taxon>
        <taxon>Metazoa</taxon>
        <taxon>Spiralia</taxon>
        <taxon>Gnathifera</taxon>
        <taxon>Rotifera</taxon>
        <taxon>Eurotatoria</taxon>
        <taxon>Bdelloidea</taxon>
        <taxon>Philodinida</taxon>
        <taxon>Philodinidae</taxon>
        <taxon>Rotaria</taxon>
    </lineage>
</organism>
<dbReference type="InterPro" id="IPR018220">
    <property type="entry name" value="Adenylosuccin_syn_GTP-bd"/>
</dbReference>
<dbReference type="InterPro" id="IPR042111">
    <property type="entry name" value="Adenylosuccinate_synth_dom3"/>
</dbReference>
<sequence>MASRPITALRRESATVHPFPMPSMVSIVLGAQWGDEGKGKLVDLLASEADVVCRCQGGNNAGHSVVVSGVEYDFHMLPSGFHLEHCVNIIGNGCVVNLPELVEEIKKNESRGVTNWSKRLLISDRAHLVFDFHKQTDGLIERGRGKGSLGTTKKGIGPTYSSKATRNGIRMIDLMGDFTIFAEKLRSLHNYYKLTFPDLEDDIEKTIEQFKELAEYFRPMTIDTISYLNEAILDGSKKILVEGANATMLDIDFGTYPYVTSSNCSIGGVCTGLGLPPKYIGDIYGVVKAYTTRVGDGVFPTELKNEIGEHLQTRGREWGVTTGRKRRCGWLDLVLLKYTNMINGFTALCLTKLDTLDELAEIKVATTYKRNGVELPNFPASVDTMHDIEVEYVTFPGWRGRSTSECRTFNALPHNARLYVQFIEQFLGVPVKWIGVGKDRMAMVRVF</sequence>
<dbReference type="GO" id="GO:0005737">
    <property type="term" value="C:cytoplasm"/>
    <property type="evidence" value="ECO:0007669"/>
    <property type="project" value="UniProtKB-SubCell"/>
</dbReference>
<dbReference type="SUPFAM" id="SSF52540">
    <property type="entry name" value="P-loop containing nucleoside triphosphate hydrolases"/>
    <property type="match status" value="1"/>
</dbReference>